<evidence type="ECO:0000256" key="1">
    <source>
        <dbReference type="SAM" id="Phobius"/>
    </source>
</evidence>
<dbReference type="RefSeq" id="WP_378615576.1">
    <property type="nucleotide sequence ID" value="NZ_JBHSAX010000022.1"/>
</dbReference>
<sequence length="162" mass="18472">MTNDLEAHLDTLLNEAVAEHRRRKDELSKASWGLNVGAIALSACTTVLLGLHIDGAYLDVSRNLALVLSAALTLIASVNMFWGIDKYWMRRKVIYNDLVVLKEEFDYVCAMRGPGMRKEMEEIFGSYLHILRKHTDYWEVRERHTSVAVLPLPTSRSEYSTS</sequence>
<dbReference type="NCBIfam" id="NF033634">
    <property type="entry name" value="SLATT_1"/>
    <property type="match status" value="1"/>
</dbReference>
<organism evidence="2 3">
    <name type="scientific">Nocardia jiangsuensis</name>
    <dbReference type="NCBI Taxonomy" id="1691563"/>
    <lineage>
        <taxon>Bacteria</taxon>
        <taxon>Bacillati</taxon>
        <taxon>Actinomycetota</taxon>
        <taxon>Actinomycetes</taxon>
        <taxon>Mycobacteriales</taxon>
        <taxon>Nocardiaceae</taxon>
        <taxon>Nocardia</taxon>
    </lineage>
</organism>
<dbReference type="Proteomes" id="UP001595696">
    <property type="component" value="Unassembled WGS sequence"/>
</dbReference>
<protein>
    <submittedName>
        <fullName evidence="2">SLATT domain-containing protein</fullName>
    </submittedName>
</protein>
<comment type="caution">
    <text evidence="2">The sequence shown here is derived from an EMBL/GenBank/DDBJ whole genome shotgun (WGS) entry which is preliminary data.</text>
</comment>
<keyword evidence="1" id="KW-0472">Membrane</keyword>
<evidence type="ECO:0000313" key="3">
    <source>
        <dbReference type="Proteomes" id="UP001595696"/>
    </source>
</evidence>
<feature type="transmembrane region" description="Helical" evidence="1">
    <location>
        <begin position="32"/>
        <end position="53"/>
    </location>
</feature>
<feature type="transmembrane region" description="Helical" evidence="1">
    <location>
        <begin position="65"/>
        <end position="84"/>
    </location>
</feature>
<name>A0ABV8E0D8_9NOCA</name>
<proteinExistence type="predicted"/>
<keyword evidence="3" id="KW-1185">Reference proteome</keyword>
<evidence type="ECO:0000313" key="2">
    <source>
        <dbReference type="EMBL" id="MFC3965598.1"/>
    </source>
</evidence>
<dbReference type="EMBL" id="JBHSAX010000022">
    <property type="protein sequence ID" value="MFC3965598.1"/>
    <property type="molecule type" value="Genomic_DNA"/>
</dbReference>
<reference evidence="3" key="1">
    <citation type="journal article" date="2019" name="Int. J. Syst. Evol. Microbiol.">
        <title>The Global Catalogue of Microorganisms (GCM) 10K type strain sequencing project: providing services to taxonomists for standard genome sequencing and annotation.</title>
        <authorList>
            <consortium name="The Broad Institute Genomics Platform"/>
            <consortium name="The Broad Institute Genome Sequencing Center for Infectious Disease"/>
            <person name="Wu L."/>
            <person name="Ma J."/>
        </authorList>
    </citation>
    <scope>NUCLEOTIDE SEQUENCE [LARGE SCALE GENOMIC DNA]</scope>
    <source>
        <strain evidence="3">CGMCC 4.7330</strain>
    </source>
</reference>
<keyword evidence="1" id="KW-1133">Transmembrane helix</keyword>
<gene>
    <name evidence="2" type="ORF">ACFO0B_26710</name>
</gene>
<keyword evidence="1" id="KW-0812">Transmembrane</keyword>
<accession>A0ABV8E0D8</accession>